<evidence type="ECO:0000256" key="2">
    <source>
        <dbReference type="ARBA" id="ARBA00023136"/>
    </source>
</evidence>
<accession>A0ABR7MC14</accession>
<keyword evidence="5" id="KW-1185">Reference proteome</keyword>
<comment type="caution">
    <text evidence="4">The sequence shown here is derived from an EMBL/GenBank/DDBJ whole genome shotgun (WGS) entry which is preliminary data.</text>
</comment>
<gene>
    <name evidence="4" type="ORF">BC349_14555</name>
</gene>
<sequence length="793" mass="91600">MDIFDLIFCNHYLIFFQQPMPANITNTRIRNYYYRMLIWLPLLLAAGCRTIKNYPVEKPFIYKTTVKVDTKLPSSEKSNLVSQLENQLDDSLQVKWTSKRFRKILNRPPVFDTIYAAKSLDYINDLLRASGFMYGNISWDSSINLVENQQRVNVVFNVVTGKRLRLDSIGYAFRDSTLQAIALASRRESQLKKGDAYSNGSISLELDRLLNIYRNNGYLKINREDVYAEVDTVVAALIDPGLDPFEQIRLLEEVQKRRENPQIDIVFKQRGTENPEHLQQYRFREIRIFPDRTLVQDGAGQTPDTIRKNGISIISTKNLFKTPFLLRNNFLLPGALYKQEDVSRTNNVLGQMGAWQQVGIDLLPVDSLAVVDAEINMFPAKKQNLTVDLEASRNATDLITTSNLFGLAINFGLHDRNVNRQAIQANTNMRFGIELGNRGRIIQTLQGSIGQSFSIPKFVTPFRVKAEKNLLSTRTLITASGTLTDLRDFLTFRSLNTTIGYEWTNKKNRNWYYSPFNIEYVRTIKTDSFYKEAQKIPNLNYLYNDGLIISQYLILRQFWTRGKRLYNFKIQLEESGGIFGNIKTLDLNTRLYRFAKADIDFRHYINNPRSSWAFRFFVGVGIPYGKQYDTAGNIIKENNLPFFKSYFAGGPSSMRAWQVRQLGPGSSKFYANSQSFRFADLQLETNIEYRFNLGTLFGINLKSALFTDIGNIWYRNNQGNPELDEAAFKLSRLYKDIAVAGGTSLRFDFNYFMIRFDWAYKMKDPFYSDISSGWFQNVKLLKGQFQLGINAPF</sequence>
<dbReference type="Proteomes" id="UP000765802">
    <property type="component" value="Unassembled WGS sequence"/>
</dbReference>
<dbReference type="InterPro" id="IPR000184">
    <property type="entry name" value="Bac_surfAg_D15"/>
</dbReference>
<reference evidence="4 5" key="1">
    <citation type="submission" date="2016-07" db="EMBL/GenBank/DDBJ databases">
        <title>Genome analysis of Flavihumibacter stibioxidans YS-17.</title>
        <authorList>
            <person name="Shi K."/>
            <person name="Han Y."/>
            <person name="Wang G."/>
        </authorList>
    </citation>
    <scope>NUCLEOTIDE SEQUENCE [LARGE SCALE GENOMIC DNA]</scope>
    <source>
        <strain evidence="4 5">YS-17</strain>
    </source>
</reference>
<dbReference type="Pfam" id="PF01103">
    <property type="entry name" value="Omp85"/>
    <property type="match status" value="1"/>
</dbReference>
<dbReference type="Gene3D" id="2.40.160.50">
    <property type="entry name" value="membrane protein fhac: a member of the omp85/tpsb transporter family"/>
    <property type="match status" value="1"/>
</dbReference>
<protein>
    <recommendedName>
        <fullName evidence="3">Bacterial surface antigen (D15) domain-containing protein</fullName>
    </recommendedName>
</protein>
<evidence type="ECO:0000259" key="3">
    <source>
        <dbReference type="Pfam" id="PF01103"/>
    </source>
</evidence>
<comment type="subcellular location">
    <subcellularLocation>
        <location evidence="1">Membrane</location>
    </subcellularLocation>
</comment>
<dbReference type="EMBL" id="MBUA01000027">
    <property type="protein sequence ID" value="MBC6492280.1"/>
    <property type="molecule type" value="Genomic_DNA"/>
</dbReference>
<organism evidence="4 5">
    <name type="scientific">Flavihumibacter stibioxidans</name>
    <dbReference type="NCBI Taxonomy" id="1834163"/>
    <lineage>
        <taxon>Bacteria</taxon>
        <taxon>Pseudomonadati</taxon>
        <taxon>Bacteroidota</taxon>
        <taxon>Chitinophagia</taxon>
        <taxon>Chitinophagales</taxon>
        <taxon>Chitinophagaceae</taxon>
        <taxon>Flavihumibacter</taxon>
    </lineage>
</organism>
<evidence type="ECO:0000313" key="5">
    <source>
        <dbReference type="Proteomes" id="UP000765802"/>
    </source>
</evidence>
<name>A0ABR7MC14_9BACT</name>
<keyword evidence="2" id="KW-0472">Membrane</keyword>
<feature type="domain" description="Bacterial surface antigen (D15)" evidence="3">
    <location>
        <begin position="594"/>
        <end position="789"/>
    </location>
</feature>
<proteinExistence type="predicted"/>
<evidence type="ECO:0000313" key="4">
    <source>
        <dbReference type="EMBL" id="MBC6492280.1"/>
    </source>
</evidence>
<evidence type="ECO:0000256" key="1">
    <source>
        <dbReference type="ARBA" id="ARBA00004370"/>
    </source>
</evidence>